<keyword evidence="1" id="KW-0472">Membrane</keyword>
<reference evidence="2" key="1">
    <citation type="submission" date="2017-08" db="EMBL/GenBank/DDBJ databases">
        <authorList>
            <person name="Polle J.E."/>
            <person name="Barry K."/>
            <person name="Cushman J."/>
            <person name="Schmutz J."/>
            <person name="Tran D."/>
            <person name="Hathwaick L.T."/>
            <person name="Yim W.C."/>
            <person name="Jenkins J."/>
            <person name="Mckie-Krisberg Z.M."/>
            <person name="Prochnik S."/>
            <person name="Lindquist E."/>
            <person name="Dockter R.B."/>
            <person name="Adam C."/>
            <person name="Molina H."/>
            <person name="Bunkerborg J."/>
            <person name="Jin E."/>
            <person name="Buchheim M."/>
            <person name="Magnuson J."/>
        </authorList>
    </citation>
    <scope>NUCLEOTIDE SEQUENCE</scope>
    <source>
        <strain evidence="2">CCAP 19/18</strain>
    </source>
</reference>
<evidence type="ECO:0000313" key="2">
    <source>
        <dbReference type="EMBL" id="KAF5831754.1"/>
    </source>
</evidence>
<sequence length="110" mass="12515">MTQELDVLDRLGESEVVAGAGDEPRSLGAILIHRYFFEGLGGKGVRHILFQFLFFYAILLVGFVCLYVMFKSTQQIRSGVKNLKKNVGETLRAEHARRFTEDDYRGSAWI</sequence>
<keyword evidence="1" id="KW-0812">Transmembrane</keyword>
<keyword evidence="3" id="KW-1185">Reference proteome</keyword>
<dbReference type="EMBL" id="MU069924">
    <property type="protein sequence ID" value="KAF5831754.1"/>
    <property type="molecule type" value="Genomic_DNA"/>
</dbReference>
<protein>
    <submittedName>
        <fullName evidence="2">Uncharacterized protein</fullName>
    </submittedName>
</protein>
<proteinExistence type="predicted"/>
<evidence type="ECO:0000256" key="1">
    <source>
        <dbReference type="SAM" id="Phobius"/>
    </source>
</evidence>
<organism evidence="2 3">
    <name type="scientific">Dunaliella salina</name>
    <name type="common">Green alga</name>
    <name type="synonym">Protococcus salinus</name>
    <dbReference type="NCBI Taxonomy" id="3046"/>
    <lineage>
        <taxon>Eukaryota</taxon>
        <taxon>Viridiplantae</taxon>
        <taxon>Chlorophyta</taxon>
        <taxon>core chlorophytes</taxon>
        <taxon>Chlorophyceae</taxon>
        <taxon>CS clade</taxon>
        <taxon>Chlamydomonadales</taxon>
        <taxon>Dunaliellaceae</taxon>
        <taxon>Dunaliella</taxon>
    </lineage>
</organism>
<comment type="caution">
    <text evidence="2">The sequence shown here is derived from an EMBL/GenBank/DDBJ whole genome shotgun (WGS) entry which is preliminary data.</text>
</comment>
<dbReference type="Proteomes" id="UP000815325">
    <property type="component" value="Unassembled WGS sequence"/>
</dbReference>
<gene>
    <name evidence="2" type="ORF">DUNSADRAFT_12624</name>
</gene>
<feature type="transmembrane region" description="Helical" evidence="1">
    <location>
        <begin position="48"/>
        <end position="70"/>
    </location>
</feature>
<accession>A0ABQ7GAX1</accession>
<keyword evidence="1" id="KW-1133">Transmembrane helix</keyword>
<evidence type="ECO:0000313" key="3">
    <source>
        <dbReference type="Proteomes" id="UP000815325"/>
    </source>
</evidence>
<name>A0ABQ7GAX1_DUNSA</name>